<dbReference type="RefSeq" id="WP_124152090.1">
    <property type="nucleotide sequence ID" value="NZ_RQIS01000011.1"/>
</dbReference>
<keyword evidence="6" id="KW-1185">Reference proteome</keyword>
<reference evidence="5 6" key="1">
    <citation type="submission" date="2018-11" db="EMBL/GenBank/DDBJ databases">
        <title>Paraburkholderia sp. DHOA04, isolated from soil.</title>
        <authorList>
            <person name="Gao Z.-H."/>
            <person name="Qiu L.-H."/>
            <person name="Fu J.-C."/>
        </authorList>
    </citation>
    <scope>NUCLEOTIDE SEQUENCE [LARGE SCALE GENOMIC DNA]</scope>
    <source>
        <strain evidence="5 6">DHOA04</strain>
    </source>
</reference>
<dbReference type="PROSITE" id="PS50977">
    <property type="entry name" value="HTH_TETR_2"/>
    <property type="match status" value="1"/>
</dbReference>
<dbReference type="InterPro" id="IPR041474">
    <property type="entry name" value="NicS_C"/>
</dbReference>
<evidence type="ECO:0000313" key="6">
    <source>
        <dbReference type="Proteomes" id="UP000272778"/>
    </source>
</evidence>
<dbReference type="InterPro" id="IPR009057">
    <property type="entry name" value="Homeodomain-like_sf"/>
</dbReference>
<dbReference type="Gene3D" id="1.10.357.10">
    <property type="entry name" value="Tetracycline Repressor, domain 2"/>
    <property type="match status" value="1"/>
</dbReference>
<dbReference type="EMBL" id="RQIS01000011">
    <property type="protein sequence ID" value="RQH04955.1"/>
    <property type="molecule type" value="Genomic_DNA"/>
</dbReference>
<dbReference type="Pfam" id="PF00440">
    <property type="entry name" value="TetR_N"/>
    <property type="match status" value="1"/>
</dbReference>
<dbReference type="InterPro" id="IPR036271">
    <property type="entry name" value="Tet_transcr_reg_TetR-rel_C_sf"/>
</dbReference>
<dbReference type="InterPro" id="IPR050109">
    <property type="entry name" value="HTH-type_TetR-like_transc_reg"/>
</dbReference>
<evidence type="ECO:0000313" key="5">
    <source>
        <dbReference type="EMBL" id="RQH04955.1"/>
    </source>
</evidence>
<evidence type="ECO:0000259" key="4">
    <source>
        <dbReference type="PROSITE" id="PS50977"/>
    </source>
</evidence>
<dbReference type="OrthoDB" id="9809994at2"/>
<keyword evidence="1 2" id="KW-0238">DNA-binding</keyword>
<organism evidence="5 6">
    <name type="scientific">Paraburkholderia dinghuensis</name>
    <dbReference type="NCBI Taxonomy" id="2305225"/>
    <lineage>
        <taxon>Bacteria</taxon>
        <taxon>Pseudomonadati</taxon>
        <taxon>Pseudomonadota</taxon>
        <taxon>Betaproteobacteria</taxon>
        <taxon>Burkholderiales</taxon>
        <taxon>Burkholderiaceae</taxon>
        <taxon>Paraburkholderia</taxon>
    </lineage>
</organism>
<sequence>MSSPPADTASLNSPSRKRATIARLLKEARRAFSAHGLAGARIDDIARAAGVTKQLVYHYFTSKEALFASVLDESAQDVLADLLALELDHLPPLEGLRVLLRHGFDQYRRDPTLGSLAQESLRFHEHQAGATPRNRFVDLAPALVAQMERILLRGVASGDFRPGVDARMFYAAAALLTTGGFTNHYTVSAVAGFDTTSADGAVAWREYSIDFVLSTILAHERPPLTRPRAPSSRSADAPRAEDGGYET</sequence>
<evidence type="ECO:0000256" key="1">
    <source>
        <dbReference type="ARBA" id="ARBA00023125"/>
    </source>
</evidence>
<dbReference type="PANTHER" id="PTHR30328:SF54">
    <property type="entry name" value="HTH-TYPE TRANSCRIPTIONAL REPRESSOR SCO4008"/>
    <property type="match status" value="1"/>
</dbReference>
<feature type="region of interest" description="Disordered" evidence="3">
    <location>
        <begin position="222"/>
        <end position="247"/>
    </location>
</feature>
<feature type="compositionally biased region" description="Basic and acidic residues" evidence="3">
    <location>
        <begin position="236"/>
        <end position="247"/>
    </location>
</feature>
<protein>
    <submittedName>
        <fullName evidence="5">TetR/AcrR family transcriptional regulator</fullName>
    </submittedName>
</protein>
<dbReference type="PANTHER" id="PTHR30328">
    <property type="entry name" value="TRANSCRIPTIONAL REPRESSOR"/>
    <property type="match status" value="1"/>
</dbReference>
<dbReference type="SUPFAM" id="SSF48498">
    <property type="entry name" value="Tetracyclin repressor-like, C-terminal domain"/>
    <property type="match status" value="1"/>
</dbReference>
<dbReference type="SUPFAM" id="SSF46689">
    <property type="entry name" value="Homeodomain-like"/>
    <property type="match status" value="1"/>
</dbReference>
<evidence type="ECO:0000256" key="2">
    <source>
        <dbReference type="PROSITE-ProRule" id="PRU00335"/>
    </source>
</evidence>
<dbReference type="AlphaFoldDB" id="A0A3N6MSZ0"/>
<feature type="domain" description="HTH tetR-type" evidence="4">
    <location>
        <begin position="18"/>
        <end position="78"/>
    </location>
</feature>
<dbReference type="Proteomes" id="UP000272778">
    <property type="component" value="Unassembled WGS sequence"/>
</dbReference>
<feature type="compositionally biased region" description="Low complexity" evidence="3">
    <location>
        <begin position="226"/>
        <end position="235"/>
    </location>
</feature>
<proteinExistence type="predicted"/>
<evidence type="ECO:0000256" key="3">
    <source>
        <dbReference type="SAM" id="MobiDB-lite"/>
    </source>
</evidence>
<dbReference type="PRINTS" id="PR00455">
    <property type="entry name" value="HTHTETR"/>
</dbReference>
<accession>A0A3N6MSZ0</accession>
<gene>
    <name evidence="5" type="ORF">D1Y85_16205</name>
</gene>
<dbReference type="Pfam" id="PF17938">
    <property type="entry name" value="TetR_C_29"/>
    <property type="match status" value="1"/>
</dbReference>
<comment type="caution">
    <text evidence="5">The sequence shown here is derived from an EMBL/GenBank/DDBJ whole genome shotgun (WGS) entry which is preliminary data.</text>
</comment>
<feature type="DNA-binding region" description="H-T-H motif" evidence="2">
    <location>
        <begin position="41"/>
        <end position="60"/>
    </location>
</feature>
<dbReference type="InterPro" id="IPR001647">
    <property type="entry name" value="HTH_TetR"/>
</dbReference>
<name>A0A3N6MSZ0_9BURK</name>
<dbReference type="GO" id="GO:0003677">
    <property type="term" value="F:DNA binding"/>
    <property type="evidence" value="ECO:0007669"/>
    <property type="project" value="UniProtKB-UniRule"/>
</dbReference>